<dbReference type="EMBL" id="CAUWAG010000003">
    <property type="protein sequence ID" value="CAJ2501523.1"/>
    <property type="molecule type" value="Genomic_DNA"/>
</dbReference>
<gene>
    <name evidence="2" type="ORF">KHLLAP_LOCUS1991</name>
</gene>
<evidence type="ECO:0000313" key="3">
    <source>
        <dbReference type="Proteomes" id="UP001295740"/>
    </source>
</evidence>
<feature type="region of interest" description="Disordered" evidence="1">
    <location>
        <begin position="41"/>
        <end position="61"/>
    </location>
</feature>
<feature type="compositionally biased region" description="Basic and acidic residues" evidence="1">
    <location>
        <begin position="47"/>
        <end position="61"/>
    </location>
</feature>
<keyword evidence="3" id="KW-1185">Reference proteome</keyword>
<accession>A0AAI8VAY3</accession>
<proteinExistence type="predicted"/>
<comment type="caution">
    <text evidence="2">The sequence shown here is derived from an EMBL/GenBank/DDBJ whole genome shotgun (WGS) entry which is preliminary data.</text>
</comment>
<evidence type="ECO:0000313" key="2">
    <source>
        <dbReference type="EMBL" id="CAJ2501523.1"/>
    </source>
</evidence>
<organism evidence="2 3">
    <name type="scientific">Anthostomella pinea</name>
    <dbReference type="NCBI Taxonomy" id="933095"/>
    <lineage>
        <taxon>Eukaryota</taxon>
        <taxon>Fungi</taxon>
        <taxon>Dikarya</taxon>
        <taxon>Ascomycota</taxon>
        <taxon>Pezizomycotina</taxon>
        <taxon>Sordariomycetes</taxon>
        <taxon>Xylariomycetidae</taxon>
        <taxon>Xylariales</taxon>
        <taxon>Xylariaceae</taxon>
        <taxon>Anthostomella</taxon>
    </lineage>
</organism>
<name>A0AAI8VAY3_9PEZI</name>
<protein>
    <submittedName>
        <fullName evidence="2">Uu.00g043760.m01.CDS01</fullName>
    </submittedName>
</protein>
<sequence>MHDDDVFPALCSIEGSWTDVIMVNPSHGLDELKHLIDRLSHSSPVGSKEDIESNKSDESNKTVDTITVQWAGKDKQLFPKETLLTEDNCESALRMMANQDIFEVKMKNTPE</sequence>
<dbReference type="Proteomes" id="UP001295740">
    <property type="component" value="Unassembled WGS sequence"/>
</dbReference>
<reference evidence="2" key="1">
    <citation type="submission" date="2023-10" db="EMBL/GenBank/DDBJ databases">
        <authorList>
            <person name="Hackl T."/>
        </authorList>
    </citation>
    <scope>NUCLEOTIDE SEQUENCE</scope>
</reference>
<dbReference type="AlphaFoldDB" id="A0AAI8VAY3"/>
<evidence type="ECO:0000256" key="1">
    <source>
        <dbReference type="SAM" id="MobiDB-lite"/>
    </source>
</evidence>